<evidence type="ECO:0000313" key="1">
    <source>
        <dbReference type="EMBL" id="MEJ8644475.1"/>
    </source>
</evidence>
<reference evidence="1 2" key="1">
    <citation type="submission" date="2024-03" db="EMBL/GenBank/DDBJ databases">
        <title>Novel Streptomyces species of biotechnological and ecological value are a feature of Machair soil.</title>
        <authorList>
            <person name="Prole J.R."/>
            <person name="Goodfellow M."/>
            <person name="Allenby N."/>
            <person name="Ward A.C."/>
        </authorList>
    </citation>
    <scope>NUCLEOTIDE SEQUENCE [LARGE SCALE GENOMIC DNA]</scope>
    <source>
        <strain evidence="1 2">MS1.HAVA.3</strain>
    </source>
</reference>
<organism evidence="1 2">
    <name type="scientific">Streptomyces caledonius</name>
    <dbReference type="NCBI Taxonomy" id="3134107"/>
    <lineage>
        <taxon>Bacteria</taxon>
        <taxon>Bacillati</taxon>
        <taxon>Actinomycetota</taxon>
        <taxon>Actinomycetes</taxon>
        <taxon>Kitasatosporales</taxon>
        <taxon>Streptomycetaceae</taxon>
        <taxon>Streptomyces</taxon>
    </lineage>
</organism>
<gene>
    <name evidence="1" type="ORF">WKI68_30530</name>
</gene>
<keyword evidence="2" id="KW-1185">Reference proteome</keyword>
<name>A0ABU8U9A2_9ACTN</name>
<sequence length="82" mass="9293">MRDALTLRLRQCLGTFVENPRQAVEQADSVLAEAATHLAATLVERRHALGAAWQDQGAEEGTEELRHTLHQYRELTARLLRM</sequence>
<accession>A0ABU8U9A2</accession>
<evidence type="ECO:0000313" key="2">
    <source>
        <dbReference type="Proteomes" id="UP001382904"/>
    </source>
</evidence>
<dbReference type="Proteomes" id="UP001382904">
    <property type="component" value="Unassembled WGS sequence"/>
</dbReference>
<dbReference type="EMBL" id="JBBKAM010000002">
    <property type="protein sequence ID" value="MEJ8644475.1"/>
    <property type="molecule type" value="Genomic_DNA"/>
</dbReference>
<protein>
    <submittedName>
        <fullName evidence="1">Uncharacterized protein</fullName>
    </submittedName>
</protein>
<comment type="caution">
    <text evidence="1">The sequence shown here is derived from an EMBL/GenBank/DDBJ whole genome shotgun (WGS) entry which is preliminary data.</text>
</comment>
<proteinExistence type="predicted"/>